<evidence type="ECO:0000256" key="1">
    <source>
        <dbReference type="SAM" id="MobiDB-lite"/>
    </source>
</evidence>
<name>A0AAD1XG44_EUPCR</name>
<keyword evidence="3" id="KW-1185">Reference proteome</keyword>
<comment type="caution">
    <text evidence="2">The sequence shown here is derived from an EMBL/GenBank/DDBJ whole genome shotgun (WGS) entry which is preliminary data.</text>
</comment>
<feature type="compositionally biased region" description="Basic and acidic residues" evidence="1">
    <location>
        <begin position="1"/>
        <end position="15"/>
    </location>
</feature>
<dbReference type="Proteomes" id="UP001295684">
    <property type="component" value="Unassembled WGS sequence"/>
</dbReference>
<evidence type="ECO:0000313" key="2">
    <source>
        <dbReference type="EMBL" id="CAI2370541.1"/>
    </source>
</evidence>
<accession>A0AAD1XG44</accession>
<organism evidence="2 3">
    <name type="scientific">Euplotes crassus</name>
    <dbReference type="NCBI Taxonomy" id="5936"/>
    <lineage>
        <taxon>Eukaryota</taxon>
        <taxon>Sar</taxon>
        <taxon>Alveolata</taxon>
        <taxon>Ciliophora</taxon>
        <taxon>Intramacronucleata</taxon>
        <taxon>Spirotrichea</taxon>
        <taxon>Hypotrichia</taxon>
        <taxon>Euplotida</taxon>
        <taxon>Euplotidae</taxon>
        <taxon>Moneuplotes</taxon>
    </lineage>
</organism>
<sequence length="409" mass="47464">MSQNEDKIVTGESEIRLSMFDDDDRMSYDEYQREIRPNTTENIEQTQQQEEDCDCDCGSEFMEDMPTNETYSTSDGNENNDEQAIKFLTETGMLAKFDARAYFDLNCRGDDSNLGDIDIESLDKISEYKLREDGFDNFRIFEDPFEDESFNPADTLQEQLKKDPLPEICLPNVEIDQALCILSECDIVKSETYSKMDKTTCKMSTIVTNEESANKAENKEAKASKKKLTEFGYLLQRKGFRLMRKYYKEKFEDFAKSFNYKKRVKKMSPNELNHIMSEYAQKEFSSILPVINAEEFENLVAVLKCVALSDRSNKKEPMIQGIDFNPFKDLLAKYTQKKMKVFLKNSSNSYLYTHFYLINGKSACYEQEDVDQENFNTQMKKLLVESSNNLSTSIGPIYSELLQSHKGIF</sequence>
<dbReference type="EMBL" id="CAMPGE010011730">
    <property type="protein sequence ID" value="CAI2370541.1"/>
    <property type="molecule type" value="Genomic_DNA"/>
</dbReference>
<feature type="region of interest" description="Disordered" evidence="1">
    <location>
        <begin position="1"/>
        <end position="26"/>
    </location>
</feature>
<dbReference type="AlphaFoldDB" id="A0AAD1XG44"/>
<reference evidence="2" key="1">
    <citation type="submission" date="2023-07" db="EMBL/GenBank/DDBJ databases">
        <authorList>
            <consortium name="AG Swart"/>
            <person name="Singh M."/>
            <person name="Singh A."/>
            <person name="Seah K."/>
            <person name="Emmerich C."/>
        </authorList>
    </citation>
    <scope>NUCLEOTIDE SEQUENCE</scope>
    <source>
        <strain evidence="2">DP1</strain>
    </source>
</reference>
<evidence type="ECO:0000313" key="3">
    <source>
        <dbReference type="Proteomes" id="UP001295684"/>
    </source>
</evidence>
<gene>
    <name evidence="2" type="ORF">ECRASSUSDP1_LOCUS11854</name>
</gene>
<proteinExistence type="predicted"/>
<protein>
    <submittedName>
        <fullName evidence="2">Uncharacterized protein</fullName>
    </submittedName>
</protein>